<organism evidence="11">
    <name type="scientific">Amphora coffeiformis</name>
    <dbReference type="NCBI Taxonomy" id="265554"/>
    <lineage>
        <taxon>Eukaryota</taxon>
        <taxon>Sar</taxon>
        <taxon>Stramenopiles</taxon>
        <taxon>Ochrophyta</taxon>
        <taxon>Bacillariophyta</taxon>
        <taxon>Bacillariophyceae</taxon>
        <taxon>Bacillariophycidae</taxon>
        <taxon>Thalassiophysales</taxon>
        <taxon>Catenulaceae</taxon>
        <taxon>Amphora</taxon>
    </lineage>
</organism>
<dbReference type="GO" id="GO:0004069">
    <property type="term" value="F:L-aspartate:2-oxoglutarate aminotransferase activity"/>
    <property type="evidence" value="ECO:0007669"/>
    <property type="project" value="UniProtKB-EC"/>
</dbReference>
<dbReference type="InterPro" id="IPR015422">
    <property type="entry name" value="PyrdxlP-dep_Trfase_small"/>
</dbReference>
<dbReference type="FunFam" id="3.90.1150.10:FF:000001">
    <property type="entry name" value="Aspartate aminotransferase"/>
    <property type="match status" value="1"/>
</dbReference>
<reference evidence="11" key="1">
    <citation type="submission" date="2021-01" db="EMBL/GenBank/DDBJ databases">
        <authorList>
            <person name="Corre E."/>
            <person name="Pelletier E."/>
            <person name="Niang G."/>
            <person name="Scheremetjew M."/>
            <person name="Finn R."/>
            <person name="Kale V."/>
            <person name="Holt S."/>
            <person name="Cochrane G."/>
            <person name="Meng A."/>
            <person name="Brown T."/>
            <person name="Cohen L."/>
        </authorList>
    </citation>
    <scope>NUCLEOTIDE SEQUENCE</scope>
    <source>
        <strain evidence="11">CCMP127</strain>
    </source>
</reference>
<feature type="domain" description="Aminotransferase class I/classII large" evidence="10">
    <location>
        <begin position="180"/>
        <end position="544"/>
    </location>
</feature>
<gene>
    <name evidence="11" type="ORF">ACOF00016_LOCUS3766</name>
</gene>
<keyword evidence="5" id="KW-0032">Aminotransferase</keyword>
<evidence type="ECO:0000256" key="9">
    <source>
        <dbReference type="SAM" id="MobiDB-lite"/>
    </source>
</evidence>
<evidence type="ECO:0000256" key="1">
    <source>
        <dbReference type="ARBA" id="ARBA00001933"/>
    </source>
</evidence>
<dbReference type="CDD" id="cd00609">
    <property type="entry name" value="AAT_like"/>
    <property type="match status" value="1"/>
</dbReference>
<keyword evidence="7" id="KW-0663">Pyridoxal phosphate</keyword>
<evidence type="ECO:0000256" key="4">
    <source>
        <dbReference type="ARBA" id="ARBA00012753"/>
    </source>
</evidence>
<protein>
    <recommendedName>
        <fullName evidence="4">aspartate transaminase</fullName>
        <ecNumber evidence="4">2.6.1.1</ecNumber>
    </recommendedName>
    <alternativeName>
        <fullName evidence="8">Transaminase A</fullName>
    </alternativeName>
</protein>
<comment type="subunit">
    <text evidence="3">Homodimer.</text>
</comment>
<dbReference type="EMBL" id="HBIM01004405">
    <property type="protein sequence ID" value="CAE0405799.1"/>
    <property type="molecule type" value="Transcribed_RNA"/>
</dbReference>
<dbReference type="SUPFAM" id="SSF53383">
    <property type="entry name" value="PLP-dependent transferases"/>
    <property type="match status" value="1"/>
</dbReference>
<evidence type="ECO:0000256" key="5">
    <source>
        <dbReference type="ARBA" id="ARBA00022576"/>
    </source>
</evidence>
<evidence type="ECO:0000256" key="3">
    <source>
        <dbReference type="ARBA" id="ARBA00011738"/>
    </source>
</evidence>
<dbReference type="GO" id="GO:0030170">
    <property type="term" value="F:pyridoxal phosphate binding"/>
    <property type="evidence" value="ECO:0007669"/>
    <property type="project" value="InterPro"/>
</dbReference>
<evidence type="ECO:0000313" key="11">
    <source>
        <dbReference type="EMBL" id="CAE0405799.1"/>
    </source>
</evidence>
<keyword evidence="6" id="KW-0808">Transferase</keyword>
<dbReference type="InterPro" id="IPR004839">
    <property type="entry name" value="Aminotransferase_I/II_large"/>
</dbReference>
<dbReference type="EC" id="2.6.1.1" evidence="4"/>
<evidence type="ECO:0000256" key="2">
    <source>
        <dbReference type="ARBA" id="ARBA00007441"/>
    </source>
</evidence>
<dbReference type="AlphaFoldDB" id="A0A7S3KZ81"/>
<dbReference type="InterPro" id="IPR000796">
    <property type="entry name" value="Asp_trans"/>
</dbReference>
<feature type="region of interest" description="Disordered" evidence="9">
    <location>
        <begin position="1"/>
        <end position="26"/>
    </location>
</feature>
<evidence type="ECO:0000256" key="6">
    <source>
        <dbReference type="ARBA" id="ARBA00022679"/>
    </source>
</evidence>
<comment type="similarity">
    <text evidence="2">Belongs to the class-I pyridoxal-phosphate-dependent aminotransferase family.</text>
</comment>
<dbReference type="FunFam" id="3.40.640.10:FF:000066">
    <property type="entry name" value="Aspartate aminotransferase"/>
    <property type="match status" value="1"/>
</dbReference>
<proteinExistence type="inferred from homology"/>
<dbReference type="InterPro" id="IPR015424">
    <property type="entry name" value="PyrdxlP-dep_Trfase"/>
</dbReference>
<evidence type="ECO:0000256" key="7">
    <source>
        <dbReference type="ARBA" id="ARBA00022898"/>
    </source>
</evidence>
<name>A0A7S3KZ81_9STRA</name>
<dbReference type="PANTHER" id="PTHR11879">
    <property type="entry name" value="ASPARTATE AMINOTRANSFERASE"/>
    <property type="match status" value="1"/>
</dbReference>
<evidence type="ECO:0000256" key="8">
    <source>
        <dbReference type="ARBA" id="ARBA00030923"/>
    </source>
</evidence>
<dbReference type="PRINTS" id="PR00799">
    <property type="entry name" value="TRANSAMINASE"/>
</dbReference>
<dbReference type="GO" id="GO:0006520">
    <property type="term" value="P:amino acid metabolic process"/>
    <property type="evidence" value="ECO:0007669"/>
    <property type="project" value="InterPro"/>
</dbReference>
<sequence length="562" mass="61188">MTLLEESPPDPPGHRTNHSASVRLSGGWKELGETVMQAAAAALAEQNSDTGEPPAVVAFFPLPDEPADAAPPSPRALHRAVPADAIPMVELTLPTVEDNIKEKRHMQHTPSAIASEEASDAAKVDMNELLEDTDFSSVGTVASKEFSEGMADEIWEDVPMGPTDAILGIAAAFKASTDERKVNVCVGAYRDEHGKPWVLPSVKQAEKIMWENATEVKEYLPIEGDAEFVRLAMQFAYGPEMPMDHLAAVQTLSGTGACRLGGEFLAQFWPNHPIYLPDPTWGNHINIFQNCGLDVRRYRYFSRATNGLDLRGMMRDLHRAPDQSIILLHACAHNPTGCDPTIEEWKQIVSICSAKGHVVFFDSAYQGFASGDPEADAQPFRYAVAQHIPILLAQSFAKNFGLYGERCGTLSVVCGDAAQKVRIMSELRCLIRPMYSSPPRHGSSIVKTILGDEALKVQYMQECDKMAQRIASMRSALVQTLEEAGSTHDWSHVTQQIGMFAFLGLTAPQCERMTEEFAIYLTTNGRISVAGLNPGNVAYVAKAIHAVSDGQPLGGELRTGGA</sequence>
<dbReference type="Pfam" id="PF00155">
    <property type="entry name" value="Aminotran_1_2"/>
    <property type="match status" value="1"/>
</dbReference>
<evidence type="ECO:0000259" key="10">
    <source>
        <dbReference type="Pfam" id="PF00155"/>
    </source>
</evidence>
<dbReference type="NCBIfam" id="NF006719">
    <property type="entry name" value="PRK09257.1"/>
    <property type="match status" value="1"/>
</dbReference>
<dbReference type="GO" id="GO:0005739">
    <property type="term" value="C:mitochondrion"/>
    <property type="evidence" value="ECO:0007669"/>
    <property type="project" value="TreeGrafter"/>
</dbReference>
<accession>A0A7S3KZ81</accession>
<dbReference type="Gene3D" id="3.90.1150.10">
    <property type="entry name" value="Aspartate Aminotransferase, domain 1"/>
    <property type="match status" value="1"/>
</dbReference>
<dbReference type="PANTHER" id="PTHR11879:SF22">
    <property type="entry name" value="ASPARTATE AMINOTRANSFERASE, MITOCHONDRIAL"/>
    <property type="match status" value="1"/>
</dbReference>
<dbReference type="InterPro" id="IPR015421">
    <property type="entry name" value="PyrdxlP-dep_Trfase_major"/>
</dbReference>
<comment type="cofactor">
    <cofactor evidence="1">
        <name>pyridoxal 5'-phosphate</name>
        <dbReference type="ChEBI" id="CHEBI:597326"/>
    </cofactor>
</comment>
<dbReference type="Gene3D" id="3.40.640.10">
    <property type="entry name" value="Type I PLP-dependent aspartate aminotransferase-like (Major domain)"/>
    <property type="match status" value="1"/>
</dbReference>